<evidence type="ECO:0000313" key="1">
    <source>
        <dbReference type="EMBL" id="HHO74607.1"/>
    </source>
</evidence>
<sequence>MRLKKRDAIIFFVLLSALLAFLLLDRYYKLRDSYYRDYLKHKEIMFLLANYQGKKREEPTEQLIRGLFSQYQGEFKSFRQTDAGYEVQGTNLPGEKLPYLIYALEEKGISVQKLRAVDNTGRGLFEVYLLLR</sequence>
<reference evidence="1" key="1">
    <citation type="journal article" date="2020" name="mSystems">
        <title>Genome- and Community-Level Interaction Insights into Carbon Utilization and Element Cycling Functions of Hydrothermarchaeota in Hydrothermal Sediment.</title>
        <authorList>
            <person name="Zhou Z."/>
            <person name="Liu Y."/>
            <person name="Xu W."/>
            <person name="Pan J."/>
            <person name="Luo Z.H."/>
            <person name="Li M."/>
        </authorList>
    </citation>
    <scope>NUCLEOTIDE SEQUENCE [LARGE SCALE GENOMIC DNA]</scope>
    <source>
        <strain evidence="1">SpSt-114</strain>
    </source>
</reference>
<dbReference type="AlphaFoldDB" id="A0A7C5SXT4"/>
<gene>
    <name evidence="1" type="ORF">ENN04_08275</name>
</gene>
<comment type="caution">
    <text evidence="1">The sequence shown here is derived from an EMBL/GenBank/DDBJ whole genome shotgun (WGS) entry which is preliminary data.</text>
</comment>
<name>A0A7C5SXT4_9AQUI</name>
<organism evidence="1">
    <name type="scientific">Thermocrinis ruber</name>
    <dbReference type="NCBI Taxonomy" id="75906"/>
    <lineage>
        <taxon>Bacteria</taxon>
        <taxon>Pseudomonadati</taxon>
        <taxon>Aquificota</taxon>
        <taxon>Aquificia</taxon>
        <taxon>Aquificales</taxon>
        <taxon>Aquificaceae</taxon>
        <taxon>Thermocrinis</taxon>
    </lineage>
</organism>
<proteinExistence type="predicted"/>
<accession>A0A7C5SXT4</accession>
<protein>
    <submittedName>
        <fullName evidence="1">Uncharacterized protein</fullName>
    </submittedName>
</protein>
<dbReference type="EMBL" id="DSAC01000103">
    <property type="protein sequence ID" value="HHO74607.1"/>
    <property type="molecule type" value="Genomic_DNA"/>
</dbReference>